<name>A0A381SJR1_9ZZZZ</name>
<sequence>MRRLFQSLAALRHIAIGGSLTGLGTGIFWSLVVSLFSIDQLFNGTELLLSLAVPGIIAVTIWKTLKIRFWIVMPIAYLTLLIPLFGIGFGGANTLQMTIGGVIGGFCWSVPIILYYFAHGFLRRQTAESLRSAGTTRATPDDSS</sequence>
<evidence type="ECO:0000313" key="2">
    <source>
        <dbReference type="EMBL" id="SVA01503.1"/>
    </source>
</evidence>
<reference evidence="2" key="1">
    <citation type="submission" date="2018-05" db="EMBL/GenBank/DDBJ databases">
        <authorList>
            <person name="Lanie J.A."/>
            <person name="Ng W.-L."/>
            <person name="Kazmierczak K.M."/>
            <person name="Andrzejewski T.M."/>
            <person name="Davidsen T.M."/>
            <person name="Wayne K.J."/>
            <person name="Tettelin H."/>
            <person name="Glass J.I."/>
            <person name="Rusch D."/>
            <person name="Podicherti R."/>
            <person name="Tsui H.-C.T."/>
            <person name="Winkler M.E."/>
        </authorList>
    </citation>
    <scope>NUCLEOTIDE SEQUENCE</scope>
</reference>
<feature type="transmembrane region" description="Helical" evidence="1">
    <location>
        <begin position="12"/>
        <end position="38"/>
    </location>
</feature>
<dbReference type="EMBL" id="UINC01002909">
    <property type="protein sequence ID" value="SVA01503.1"/>
    <property type="molecule type" value="Genomic_DNA"/>
</dbReference>
<protein>
    <submittedName>
        <fullName evidence="2">Uncharacterized protein</fullName>
    </submittedName>
</protein>
<organism evidence="2">
    <name type="scientific">marine metagenome</name>
    <dbReference type="NCBI Taxonomy" id="408172"/>
    <lineage>
        <taxon>unclassified sequences</taxon>
        <taxon>metagenomes</taxon>
        <taxon>ecological metagenomes</taxon>
    </lineage>
</organism>
<dbReference type="AlphaFoldDB" id="A0A381SJR1"/>
<keyword evidence="1" id="KW-0812">Transmembrane</keyword>
<keyword evidence="1" id="KW-1133">Transmembrane helix</keyword>
<feature type="transmembrane region" description="Helical" evidence="1">
    <location>
        <begin position="69"/>
        <end position="89"/>
    </location>
</feature>
<feature type="transmembrane region" description="Helical" evidence="1">
    <location>
        <begin position="95"/>
        <end position="117"/>
    </location>
</feature>
<keyword evidence="1" id="KW-0472">Membrane</keyword>
<feature type="transmembrane region" description="Helical" evidence="1">
    <location>
        <begin position="44"/>
        <end position="62"/>
    </location>
</feature>
<evidence type="ECO:0000256" key="1">
    <source>
        <dbReference type="SAM" id="Phobius"/>
    </source>
</evidence>
<accession>A0A381SJR1</accession>
<proteinExistence type="predicted"/>
<gene>
    <name evidence="2" type="ORF">METZ01_LOCUS54357</name>
</gene>